<evidence type="ECO:0000313" key="4">
    <source>
        <dbReference type="EMBL" id="TVU11978.1"/>
    </source>
</evidence>
<dbReference type="GO" id="GO:0006353">
    <property type="term" value="P:DNA-templated transcription termination"/>
    <property type="evidence" value="ECO:0007669"/>
    <property type="project" value="UniProtKB-KW"/>
</dbReference>
<dbReference type="OrthoDB" id="637682at2759"/>
<gene>
    <name evidence="4" type="ORF">EJB05_45590</name>
</gene>
<comment type="caution">
    <text evidence="4">The sequence shown here is derived from an EMBL/GenBank/DDBJ whole genome shotgun (WGS) entry which is preliminary data.</text>
</comment>
<dbReference type="GO" id="GO:0003676">
    <property type="term" value="F:nucleic acid binding"/>
    <property type="evidence" value="ECO:0007669"/>
    <property type="project" value="InterPro"/>
</dbReference>
<keyword evidence="2" id="KW-0805">Transcription regulation</keyword>
<keyword evidence="3" id="KW-0809">Transit peptide</keyword>
<protein>
    <submittedName>
        <fullName evidence="4">Uncharacterized protein</fullName>
    </submittedName>
</protein>
<feature type="non-terminal residue" evidence="4">
    <location>
        <position position="1"/>
    </location>
</feature>
<evidence type="ECO:0000256" key="1">
    <source>
        <dbReference type="ARBA" id="ARBA00007692"/>
    </source>
</evidence>
<dbReference type="EMBL" id="RWGY01000039">
    <property type="protein sequence ID" value="TVU11978.1"/>
    <property type="molecule type" value="Genomic_DNA"/>
</dbReference>
<keyword evidence="2" id="KW-0806">Transcription termination</keyword>
<dbReference type="InterPro" id="IPR003690">
    <property type="entry name" value="MTERF"/>
</dbReference>
<keyword evidence="2" id="KW-0804">Transcription</keyword>
<evidence type="ECO:0000313" key="5">
    <source>
        <dbReference type="Proteomes" id="UP000324897"/>
    </source>
</evidence>
<dbReference type="AlphaFoldDB" id="A0A5J9TM55"/>
<reference evidence="4 5" key="1">
    <citation type="journal article" date="2019" name="Sci. Rep.">
        <title>A high-quality genome of Eragrostis curvula grass provides insights into Poaceae evolution and supports new strategies to enhance forage quality.</title>
        <authorList>
            <person name="Carballo J."/>
            <person name="Santos B.A.C.M."/>
            <person name="Zappacosta D."/>
            <person name="Garbus I."/>
            <person name="Selva J.P."/>
            <person name="Gallo C.A."/>
            <person name="Diaz A."/>
            <person name="Albertini E."/>
            <person name="Caccamo M."/>
            <person name="Echenique V."/>
        </authorList>
    </citation>
    <scope>NUCLEOTIDE SEQUENCE [LARGE SCALE GENOMIC DNA]</scope>
    <source>
        <strain evidence="5">cv. Victoria</strain>
        <tissue evidence="4">Leaf</tissue>
    </source>
</reference>
<proteinExistence type="inferred from homology"/>
<evidence type="ECO:0000256" key="2">
    <source>
        <dbReference type="ARBA" id="ARBA00022472"/>
    </source>
</evidence>
<comment type="similarity">
    <text evidence="1">Belongs to the mTERF family.</text>
</comment>
<dbReference type="InterPro" id="IPR038538">
    <property type="entry name" value="MTERF_sf"/>
</dbReference>
<keyword evidence="5" id="KW-1185">Reference proteome</keyword>
<dbReference type="PANTHER" id="PTHR13068:SF83">
    <property type="entry name" value="OS06G0224500 PROTEIN"/>
    <property type="match status" value="1"/>
</dbReference>
<name>A0A5J9TM55_9POAL</name>
<evidence type="ECO:0000256" key="3">
    <source>
        <dbReference type="ARBA" id="ARBA00022946"/>
    </source>
</evidence>
<accession>A0A5J9TM55</accession>
<organism evidence="4 5">
    <name type="scientific">Eragrostis curvula</name>
    <name type="common">weeping love grass</name>
    <dbReference type="NCBI Taxonomy" id="38414"/>
    <lineage>
        <taxon>Eukaryota</taxon>
        <taxon>Viridiplantae</taxon>
        <taxon>Streptophyta</taxon>
        <taxon>Embryophyta</taxon>
        <taxon>Tracheophyta</taxon>
        <taxon>Spermatophyta</taxon>
        <taxon>Magnoliopsida</taxon>
        <taxon>Liliopsida</taxon>
        <taxon>Poales</taxon>
        <taxon>Poaceae</taxon>
        <taxon>PACMAD clade</taxon>
        <taxon>Chloridoideae</taxon>
        <taxon>Eragrostideae</taxon>
        <taxon>Eragrostidinae</taxon>
        <taxon>Eragrostis</taxon>
    </lineage>
</organism>
<dbReference type="Gene3D" id="1.25.70.10">
    <property type="entry name" value="Transcription termination factor 3, mitochondrial"/>
    <property type="match status" value="1"/>
</dbReference>
<dbReference type="Pfam" id="PF02536">
    <property type="entry name" value="mTERF"/>
    <property type="match status" value="1"/>
</dbReference>
<sequence>MKQCGLSASDVPFMNIFAPRLFTFKPKSLHEAAERVEELGIKLESRMFRHAFASEDCASKIGLLQKIGFSQDDVSVILSKAPLVLRLSEERIRQAMHFLTRDAGLDAPYIAQRPALFMYSLERRLLPRYFLLKVLREKGLLNFEYSFYYTAALAEKMFIERTVYQASLMIMLQDVLERLCMRLLSMKSKVDDPKACSGKAQVDCRVERKDMV</sequence>
<dbReference type="PANTHER" id="PTHR13068">
    <property type="entry name" value="CGI-12 PROTEIN-RELATED"/>
    <property type="match status" value="1"/>
</dbReference>
<dbReference type="Gramene" id="TVU11978">
    <property type="protein sequence ID" value="TVU11978"/>
    <property type="gene ID" value="EJB05_45590"/>
</dbReference>
<dbReference type="SMART" id="SM00733">
    <property type="entry name" value="Mterf"/>
    <property type="match status" value="3"/>
</dbReference>
<dbReference type="Proteomes" id="UP000324897">
    <property type="component" value="Chromosome 3"/>
</dbReference>